<reference evidence="10" key="1">
    <citation type="submission" date="2024-03" db="EMBL/GenBank/DDBJ databases">
        <title>Complete genome sequence of Sulfurisphaera javensis strain KD-1.</title>
        <authorList>
            <person name="Sakai H."/>
            <person name="Nur N."/>
            <person name="Suwanto A."/>
            <person name="Kurosawa N."/>
        </authorList>
    </citation>
    <scope>NUCLEOTIDE SEQUENCE</scope>
    <source>
        <strain evidence="10">KD-1</strain>
    </source>
</reference>
<evidence type="ECO:0000256" key="7">
    <source>
        <dbReference type="ARBA" id="ARBA00023136"/>
    </source>
</evidence>
<keyword evidence="3 9" id="KW-0812">Transmembrane</keyword>
<dbReference type="GeneID" id="92355288"/>
<keyword evidence="4 9" id="KW-0653">Protein transport</keyword>
<name>A0AAT9GUK6_9CREN</name>
<evidence type="ECO:0000256" key="2">
    <source>
        <dbReference type="ARBA" id="ARBA00022475"/>
    </source>
</evidence>
<evidence type="ECO:0000256" key="9">
    <source>
        <dbReference type="HAMAP-Rule" id="MF_00422"/>
    </source>
</evidence>
<dbReference type="InterPro" id="IPR001901">
    <property type="entry name" value="Translocase_SecE/Sec61-g"/>
</dbReference>
<comment type="subcellular location">
    <subcellularLocation>
        <location evidence="9">Cell membrane</location>
        <topology evidence="9">Single-pass membrane protein</topology>
    </subcellularLocation>
    <subcellularLocation>
        <location evidence="8">Endomembrane system</location>
        <topology evidence="8">Single-pass membrane protein</topology>
    </subcellularLocation>
</comment>
<keyword evidence="5 9" id="KW-1133">Transmembrane helix</keyword>
<dbReference type="HAMAP" id="MF_00422">
    <property type="entry name" value="SecE"/>
    <property type="match status" value="1"/>
</dbReference>
<dbReference type="NCBIfam" id="NF006906">
    <property type="entry name" value="PRK09400.1-1"/>
    <property type="match status" value="1"/>
</dbReference>
<dbReference type="InterPro" id="IPR008158">
    <property type="entry name" value="Translocase_Sec61-g"/>
</dbReference>
<protein>
    <recommendedName>
        <fullName evidence="9">Protein translocase subunit SecE</fullName>
    </recommendedName>
    <alternativeName>
        <fullName evidence="9">Protein transport protein Sec61 gamma subunit homolog</fullName>
    </alternativeName>
</protein>
<dbReference type="InterPro" id="IPR023391">
    <property type="entry name" value="Prot_translocase_SecE_dom_sf"/>
</dbReference>
<keyword evidence="7 9" id="KW-0472">Membrane</keyword>
<evidence type="ECO:0000256" key="5">
    <source>
        <dbReference type="ARBA" id="ARBA00022989"/>
    </source>
</evidence>
<dbReference type="GO" id="GO:0012505">
    <property type="term" value="C:endomembrane system"/>
    <property type="evidence" value="ECO:0007669"/>
    <property type="project" value="UniProtKB-SubCell"/>
</dbReference>
<dbReference type="SUPFAM" id="SSF103456">
    <property type="entry name" value="Preprotein translocase SecE subunit"/>
    <property type="match status" value="1"/>
</dbReference>
<feature type="transmembrane region" description="Helical" evidence="9">
    <location>
        <begin position="35"/>
        <end position="58"/>
    </location>
</feature>
<keyword evidence="2 9" id="KW-1003">Cell membrane</keyword>
<evidence type="ECO:0000256" key="3">
    <source>
        <dbReference type="ARBA" id="ARBA00022692"/>
    </source>
</evidence>
<comment type="function">
    <text evidence="9">Essential subunit of the Sec protein translocation channel SecYEG. Clamps together the 2 halves of SecY. May contact the channel plug during translocation.</text>
</comment>
<evidence type="ECO:0000256" key="6">
    <source>
        <dbReference type="ARBA" id="ARBA00023010"/>
    </source>
</evidence>
<dbReference type="NCBIfam" id="TIGR00327">
    <property type="entry name" value="secE_euk_arch"/>
    <property type="match status" value="1"/>
</dbReference>
<sequence length="59" mass="6742">MSLSQRIKNLREDWKRIISVAKKPEKDTLNQSIKLTLLVMAIVGIIAYIIQLTVALLLH</sequence>
<comment type="subunit">
    <text evidence="9">Component of the Sec protein translocase complex. Heterotrimer consisting of SecY (alpha), SecG (beta) and SecE (gamma) subunits. The heterotrimers can form oligomers, although 1 heterotrimer is thought to be able to translocate proteins. Interacts with the ribosome. May interact with SecDF, and other proteins may be involved.</text>
</comment>
<organism evidence="10">
    <name type="scientific">Sulfurisphaera javensis</name>
    <dbReference type="NCBI Taxonomy" id="2049879"/>
    <lineage>
        <taxon>Archaea</taxon>
        <taxon>Thermoproteota</taxon>
        <taxon>Thermoprotei</taxon>
        <taxon>Sulfolobales</taxon>
        <taxon>Sulfolobaceae</taxon>
        <taxon>Sulfurisphaera</taxon>
    </lineage>
</organism>
<dbReference type="RefSeq" id="WP_369609903.1">
    <property type="nucleotide sequence ID" value="NZ_AP031322.1"/>
</dbReference>
<evidence type="ECO:0000256" key="1">
    <source>
        <dbReference type="ARBA" id="ARBA00022448"/>
    </source>
</evidence>
<evidence type="ECO:0000313" key="10">
    <source>
        <dbReference type="EMBL" id="BFH74386.1"/>
    </source>
</evidence>
<proteinExistence type="inferred from homology"/>
<dbReference type="AlphaFoldDB" id="A0AAT9GUK6"/>
<gene>
    <name evidence="9" type="primary">secE</name>
    <name evidence="10" type="ORF">SJAV_23300</name>
</gene>
<accession>A0AAT9GUK6</accession>
<dbReference type="Gene3D" id="1.20.5.820">
    <property type="entry name" value="Preprotein translocase SecE subunit"/>
    <property type="match status" value="1"/>
</dbReference>
<comment type="similarity">
    <text evidence="9">Belongs to the SecE/SEC61-gamma family.</text>
</comment>
<dbReference type="GO" id="GO:0065002">
    <property type="term" value="P:intracellular protein transmembrane transport"/>
    <property type="evidence" value="ECO:0007669"/>
    <property type="project" value="UniProtKB-UniRule"/>
</dbReference>
<dbReference type="EMBL" id="AP031322">
    <property type="protein sequence ID" value="BFH74386.1"/>
    <property type="molecule type" value="Genomic_DNA"/>
</dbReference>
<dbReference type="GO" id="GO:0005886">
    <property type="term" value="C:plasma membrane"/>
    <property type="evidence" value="ECO:0007669"/>
    <property type="project" value="UniProtKB-SubCell"/>
</dbReference>
<dbReference type="GO" id="GO:0008320">
    <property type="term" value="F:protein transmembrane transporter activity"/>
    <property type="evidence" value="ECO:0007669"/>
    <property type="project" value="UniProtKB-UniRule"/>
</dbReference>
<dbReference type="GO" id="GO:0006605">
    <property type="term" value="P:protein targeting"/>
    <property type="evidence" value="ECO:0007669"/>
    <property type="project" value="UniProtKB-UniRule"/>
</dbReference>
<evidence type="ECO:0000256" key="8">
    <source>
        <dbReference type="ARBA" id="ARBA00037847"/>
    </source>
</evidence>
<keyword evidence="1 9" id="KW-0813">Transport</keyword>
<evidence type="ECO:0000256" key="4">
    <source>
        <dbReference type="ARBA" id="ARBA00022927"/>
    </source>
</evidence>
<dbReference type="GO" id="GO:0009306">
    <property type="term" value="P:protein secretion"/>
    <property type="evidence" value="ECO:0007669"/>
    <property type="project" value="UniProtKB-UniRule"/>
</dbReference>
<dbReference type="KEGG" id="sjv:SJAV_23300"/>
<keyword evidence="6 9" id="KW-0811">Translocation</keyword>